<dbReference type="KEGG" id="mcg:GL4_0555"/>
<dbReference type="PANTHER" id="PTHR42987:SF6">
    <property type="entry name" value="PROTEINASE IV"/>
    <property type="match status" value="1"/>
</dbReference>
<gene>
    <name evidence="7" type="ORF">GL4_0555</name>
</gene>
<proteinExistence type="inferred from homology"/>
<dbReference type="InterPro" id="IPR002142">
    <property type="entry name" value="Peptidase_S49"/>
</dbReference>
<dbReference type="InterPro" id="IPR047272">
    <property type="entry name" value="S49_SppA_C"/>
</dbReference>
<keyword evidence="5" id="KW-1133">Transmembrane helix</keyword>
<dbReference type="HOGENOM" id="CLU_046540_0_0_5"/>
<evidence type="ECO:0000313" key="7">
    <source>
        <dbReference type="EMBL" id="BAQ16019.1"/>
    </source>
</evidence>
<organism evidence="7 8">
    <name type="scientific">Methyloceanibacter caenitepidi</name>
    <dbReference type="NCBI Taxonomy" id="1384459"/>
    <lineage>
        <taxon>Bacteria</taxon>
        <taxon>Pseudomonadati</taxon>
        <taxon>Pseudomonadota</taxon>
        <taxon>Alphaproteobacteria</taxon>
        <taxon>Hyphomicrobiales</taxon>
        <taxon>Hyphomicrobiaceae</taxon>
        <taxon>Methyloceanibacter</taxon>
    </lineage>
</organism>
<dbReference type="Pfam" id="PF01343">
    <property type="entry name" value="Peptidase_S49"/>
    <property type="match status" value="1"/>
</dbReference>
<keyword evidence="5" id="KW-0472">Membrane</keyword>
<dbReference type="Gene3D" id="3.90.226.10">
    <property type="entry name" value="2-enoyl-CoA Hydratase, Chain A, domain 1"/>
    <property type="match status" value="1"/>
</dbReference>
<dbReference type="SUPFAM" id="SSF52096">
    <property type="entry name" value="ClpP/crotonase"/>
    <property type="match status" value="1"/>
</dbReference>
<reference evidence="7 8" key="1">
    <citation type="submission" date="2014-09" db="EMBL/GenBank/DDBJ databases">
        <title>Genome sequencing of Methyloceanibacter caenitepidi Gela4.</title>
        <authorList>
            <person name="Takeuchi M."/>
            <person name="Susumu S."/>
            <person name="Kamagata Y."/>
            <person name="Oshima K."/>
            <person name="Hattori M."/>
            <person name="Iwasaki W."/>
        </authorList>
    </citation>
    <scope>NUCLEOTIDE SEQUENCE [LARGE SCALE GENOMIC DNA]</scope>
    <source>
        <strain evidence="7 8">Gela4</strain>
    </source>
</reference>
<keyword evidence="5" id="KW-0812">Transmembrane</keyword>
<evidence type="ECO:0000256" key="1">
    <source>
        <dbReference type="ARBA" id="ARBA00008683"/>
    </source>
</evidence>
<keyword evidence="8" id="KW-1185">Reference proteome</keyword>
<sequence length="320" mass="34550">MSLDAERVVERRRLKRRISIWRIAAVLLAVLFVGTLVVGDPESSGTGGILPHVARITVDGVITNDRKMIDLIDRVGNADQVKAVILEVNSPGGTTTGGEALYDAIRRLSEKKPVVATCGTLATSAAYIVALATDRIFVYGNTITGSVGVIFQWANVTELMKSLGIQFEDVKSGTLKAVPSPFEPTTEEARKVTEEMVDDAMEWFVGLVETRRKITPDTIPGLTEGRIYSGRQAVDYKLVDQIGDELAARAWLAKERGIQPGLRVRQWKPPAEETGFLGFATQSIAAIFGVSGSKFAGLLDEAGAVLELDGLVSVWHPASN</sequence>
<evidence type="ECO:0000256" key="3">
    <source>
        <dbReference type="ARBA" id="ARBA00022801"/>
    </source>
</evidence>
<dbReference type="InterPro" id="IPR029045">
    <property type="entry name" value="ClpP/crotonase-like_dom_sf"/>
</dbReference>
<comment type="similarity">
    <text evidence="1">Belongs to the peptidase S49 family.</text>
</comment>
<keyword evidence="2" id="KW-0645">Protease</keyword>
<dbReference type="STRING" id="1384459.GL4_0555"/>
<evidence type="ECO:0000256" key="2">
    <source>
        <dbReference type="ARBA" id="ARBA00022670"/>
    </source>
</evidence>
<evidence type="ECO:0000313" key="8">
    <source>
        <dbReference type="Proteomes" id="UP000031643"/>
    </source>
</evidence>
<dbReference type="NCBIfam" id="TIGR00706">
    <property type="entry name" value="SppA_dom"/>
    <property type="match status" value="1"/>
</dbReference>
<dbReference type="GO" id="GO:0004176">
    <property type="term" value="F:ATP-dependent peptidase activity"/>
    <property type="evidence" value="ECO:0007669"/>
    <property type="project" value="InterPro"/>
</dbReference>
<dbReference type="GO" id="GO:0006508">
    <property type="term" value="P:proteolysis"/>
    <property type="evidence" value="ECO:0007669"/>
    <property type="project" value="UniProtKB-KW"/>
</dbReference>
<dbReference type="InterPro" id="IPR004635">
    <property type="entry name" value="Pept_S49_SppA"/>
</dbReference>
<dbReference type="AlphaFoldDB" id="A0A0A8K1Z4"/>
<keyword evidence="4" id="KW-0720">Serine protease</keyword>
<dbReference type="Proteomes" id="UP000031643">
    <property type="component" value="Chromosome"/>
</dbReference>
<dbReference type="PRINTS" id="PR00127">
    <property type="entry name" value="CLPPROTEASEP"/>
</dbReference>
<feature type="domain" description="Peptidase S49" evidence="6">
    <location>
        <begin position="107"/>
        <end position="258"/>
    </location>
</feature>
<dbReference type="CDD" id="cd07023">
    <property type="entry name" value="S49_Sppa_N_C"/>
    <property type="match status" value="1"/>
</dbReference>
<evidence type="ECO:0000256" key="4">
    <source>
        <dbReference type="ARBA" id="ARBA00022825"/>
    </source>
</evidence>
<evidence type="ECO:0000259" key="6">
    <source>
        <dbReference type="Pfam" id="PF01343"/>
    </source>
</evidence>
<protein>
    <recommendedName>
        <fullName evidence="6">Peptidase S49 domain-containing protein</fullName>
    </recommendedName>
</protein>
<dbReference type="PANTHER" id="PTHR42987">
    <property type="entry name" value="PEPTIDASE S49"/>
    <property type="match status" value="1"/>
</dbReference>
<dbReference type="InterPro" id="IPR001907">
    <property type="entry name" value="ClpP"/>
</dbReference>
<keyword evidence="3" id="KW-0378">Hydrolase</keyword>
<dbReference type="OrthoDB" id="9764363at2"/>
<dbReference type="GO" id="GO:0004252">
    <property type="term" value="F:serine-type endopeptidase activity"/>
    <property type="evidence" value="ECO:0007669"/>
    <property type="project" value="InterPro"/>
</dbReference>
<feature type="transmembrane region" description="Helical" evidence="5">
    <location>
        <begin position="20"/>
        <end position="39"/>
    </location>
</feature>
<dbReference type="EMBL" id="AP014648">
    <property type="protein sequence ID" value="BAQ16019.1"/>
    <property type="molecule type" value="Genomic_DNA"/>
</dbReference>
<name>A0A0A8K1Z4_9HYPH</name>
<evidence type="ECO:0000256" key="5">
    <source>
        <dbReference type="SAM" id="Phobius"/>
    </source>
</evidence>
<dbReference type="RefSeq" id="WP_045364256.1">
    <property type="nucleotide sequence ID" value="NZ_AP014648.1"/>
</dbReference>
<accession>A0A0A8K1Z4</accession>